<keyword evidence="4" id="KW-1185">Reference proteome</keyword>
<accession>A0AA52EEC9</accession>
<dbReference type="PANTHER" id="PTHR43428">
    <property type="entry name" value="ARSENATE REDUCTASE"/>
    <property type="match status" value="1"/>
</dbReference>
<dbReference type="Gene3D" id="3.40.50.2300">
    <property type="match status" value="1"/>
</dbReference>
<evidence type="ECO:0000313" key="4">
    <source>
        <dbReference type="Proteomes" id="UP001268683"/>
    </source>
</evidence>
<dbReference type="SMART" id="SM00226">
    <property type="entry name" value="LMWPc"/>
    <property type="match status" value="1"/>
</dbReference>
<sequence length="169" mass="18176">MSINILVLCTGNSARSVLGEALLNKLGNGRISAYSAGSNPTGKVNPAALRLLDSKGFDTSEYRSKSWDEFTDTHAAKMDIVITVCGNAAGETCPIWPLKNGEQPVRIHMGFPDPADFGETDSIRDQAFAKVYEAQVKTFSAIIALPLESMPRETWAEALNAITVADVTL</sequence>
<dbReference type="SUPFAM" id="SSF52788">
    <property type="entry name" value="Phosphotyrosine protein phosphatases I"/>
    <property type="match status" value="1"/>
</dbReference>
<dbReference type="InterPro" id="IPR036196">
    <property type="entry name" value="Ptyr_pPase_sf"/>
</dbReference>
<evidence type="ECO:0000313" key="3">
    <source>
        <dbReference type="EMBL" id="WND01533.1"/>
    </source>
</evidence>
<proteinExistence type="predicted"/>
<dbReference type="PANTHER" id="PTHR43428:SF1">
    <property type="entry name" value="ARSENATE REDUCTASE"/>
    <property type="match status" value="1"/>
</dbReference>
<dbReference type="Pfam" id="PF01451">
    <property type="entry name" value="LMWPc"/>
    <property type="match status" value="1"/>
</dbReference>
<dbReference type="EC" id="1.20.4.4" evidence="3"/>
<evidence type="ECO:0000256" key="1">
    <source>
        <dbReference type="ARBA" id="ARBA00022849"/>
    </source>
</evidence>
<dbReference type="GO" id="GO:0046685">
    <property type="term" value="P:response to arsenic-containing substance"/>
    <property type="evidence" value="ECO:0007669"/>
    <property type="project" value="UniProtKB-KW"/>
</dbReference>
<dbReference type="Proteomes" id="UP001268683">
    <property type="component" value="Chromosome"/>
</dbReference>
<protein>
    <submittedName>
        <fullName evidence="3">Arsenate reductase ArsC</fullName>
        <ecNumber evidence="3">1.20.4.4</ecNumber>
    </submittedName>
</protein>
<keyword evidence="3" id="KW-0560">Oxidoreductase</keyword>
<dbReference type="CDD" id="cd16345">
    <property type="entry name" value="LMWP_ArsC"/>
    <property type="match status" value="1"/>
</dbReference>
<name>A0AA52EEC9_9PROT</name>
<keyword evidence="1" id="KW-0059">Arsenical resistance</keyword>
<dbReference type="InterPro" id="IPR023485">
    <property type="entry name" value="Ptyr_pPase"/>
</dbReference>
<dbReference type="RefSeq" id="WP_310797361.1">
    <property type="nucleotide sequence ID" value="NZ_CP123872.1"/>
</dbReference>
<feature type="domain" description="Phosphotyrosine protein phosphatase I" evidence="2">
    <location>
        <begin position="3"/>
        <end position="146"/>
    </location>
</feature>
<dbReference type="KEGG" id="tmk:QGN29_08160"/>
<dbReference type="GO" id="GO:0030612">
    <property type="term" value="F:arsenate reductase (thioredoxin) activity"/>
    <property type="evidence" value="ECO:0007669"/>
    <property type="project" value="UniProtKB-EC"/>
</dbReference>
<dbReference type="EMBL" id="CP123872">
    <property type="protein sequence ID" value="WND01533.1"/>
    <property type="molecule type" value="Genomic_DNA"/>
</dbReference>
<reference evidence="3" key="1">
    <citation type="submission" date="2023-04" db="EMBL/GenBank/DDBJ databases">
        <title>Complete genome sequence of Temperatibacter marinus.</title>
        <authorList>
            <person name="Rong J.-C."/>
            <person name="Yi M.-L."/>
            <person name="Zhao Q."/>
        </authorList>
    </citation>
    <scope>NUCLEOTIDE SEQUENCE</scope>
    <source>
        <strain evidence="3">NBRC 110045</strain>
    </source>
</reference>
<evidence type="ECO:0000259" key="2">
    <source>
        <dbReference type="SMART" id="SM00226"/>
    </source>
</evidence>
<organism evidence="3 4">
    <name type="scientific">Temperatibacter marinus</name>
    <dbReference type="NCBI Taxonomy" id="1456591"/>
    <lineage>
        <taxon>Bacteria</taxon>
        <taxon>Pseudomonadati</taxon>
        <taxon>Pseudomonadota</taxon>
        <taxon>Alphaproteobacteria</taxon>
        <taxon>Kordiimonadales</taxon>
        <taxon>Temperatibacteraceae</taxon>
        <taxon>Temperatibacter</taxon>
    </lineage>
</organism>
<gene>
    <name evidence="3" type="ORF">QGN29_08160</name>
</gene>
<dbReference type="AlphaFoldDB" id="A0AA52EEC9"/>